<dbReference type="EMBL" id="JBHUDE010000130">
    <property type="protein sequence ID" value="MFD1608746.1"/>
    <property type="molecule type" value="Genomic_DNA"/>
</dbReference>
<keyword evidence="3" id="KW-1185">Reference proteome</keyword>
<keyword evidence="1" id="KW-1133">Transmembrane helix</keyword>
<proteinExistence type="predicted"/>
<evidence type="ECO:0000313" key="2">
    <source>
        <dbReference type="EMBL" id="MFD1608746.1"/>
    </source>
</evidence>
<evidence type="ECO:0000256" key="1">
    <source>
        <dbReference type="SAM" id="Phobius"/>
    </source>
</evidence>
<accession>A0ABW4HTU8</accession>
<evidence type="ECO:0000313" key="3">
    <source>
        <dbReference type="Proteomes" id="UP001597221"/>
    </source>
</evidence>
<organism evidence="2 3">
    <name type="scientific">Oceanobacillus luteolus</name>
    <dbReference type="NCBI Taxonomy" id="1274358"/>
    <lineage>
        <taxon>Bacteria</taxon>
        <taxon>Bacillati</taxon>
        <taxon>Bacillota</taxon>
        <taxon>Bacilli</taxon>
        <taxon>Bacillales</taxon>
        <taxon>Bacillaceae</taxon>
        <taxon>Oceanobacillus</taxon>
    </lineage>
</organism>
<keyword evidence="1" id="KW-0812">Transmembrane</keyword>
<feature type="transmembrane region" description="Helical" evidence="1">
    <location>
        <begin position="69"/>
        <end position="90"/>
    </location>
</feature>
<protein>
    <submittedName>
        <fullName evidence="2">DUF4306 domain-containing protein</fullName>
    </submittedName>
</protein>
<comment type="caution">
    <text evidence="2">The sequence shown here is derived from an EMBL/GenBank/DDBJ whole genome shotgun (WGS) entry which is preliminary data.</text>
</comment>
<keyword evidence="1" id="KW-0472">Membrane</keyword>
<dbReference type="Pfam" id="PF14154">
    <property type="entry name" value="DUF4306"/>
    <property type="match status" value="1"/>
</dbReference>
<gene>
    <name evidence="2" type="ORF">ACFSBH_14065</name>
</gene>
<dbReference type="Proteomes" id="UP001597221">
    <property type="component" value="Unassembled WGS sequence"/>
</dbReference>
<sequence>MKKLLGVLLVLFVFVYSYSATSWTASYMPFETSWRSHLVFTPSHVTDPGQIYTIDKYIYAFKYDPTTSFLFVLSLSVIIVFIIFGLRNLFGVNRSISN</sequence>
<reference evidence="3" key="1">
    <citation type="journal article" date="2019" name="Int. J. Syst. Evol. Microbiol.">
        <title>The Global Catalogue of Microorganisms (GCM) 10K type strain sequencing project: providing services to taxonomists for standard genome sequencing and annotation.</title>
        <authorList>
            <consortium name="The Broad Institute Genomics Platform"/>
            <consortium name="The Broad Institute Genome Sequencing Center for Infectious Disease"/>
            <person name="Wu L."/>
            <person name="Ma J."/>
        </authorList>
    </citation>
    <scope>NUCLEOTIDE SEQUENCE [LARGE SCALE GENOMIC DNA]</scope>
    <source>
        <strain evidence="3">CGMCC 1.12376</strain>
    </source>
</reference>
<dbReference type="InterPro" id="IPR025440">
    <property type="entry name" value="DUF4306"/>
</dbReference>
<name>A0ABW4HTU8_9BACI</name>
<dbReference type="RefSeq" id="WP_251515697.1">
    <property type="nucleotide sequence ID" value="NZ_JAMBON010000027.1"/>
</dbReference>